<reference evidence="9" key="1">
    <citation type="submission" date="2021-04" db="EMBL/GenBank/DDBJ databases">
        <authorList>
            <consortium name="Molecular Ecology Group"/>
        </authorList>
    </citation>
    <scope>NUCLEOTIDE SEQUENCE</scope>
</reference>
<dbReference type="GO" id="GO:0003950">
    <property type="term" value="F:NAD+ poly-ADP-ribosyltransferase activity"/>
    <property type="evidence" value="ECO:0007669"/>
    <property type="project" value="UniProtKB-UniRule"/>
</dbReference>
<organism evidence="9 10">
    <name type="scientific">Candidula unifasciata</name>
    <dbReference type="NCBI Taxonomy" id="100452"/>
    <lineage>
        <taxon>Eukaryota</taxon>
        <taxon>Metazoa</taxon>
        <taxon>Spiralia</taxon>
        <taxon>Lophotrochozoa</taxon>
        <taxon>Mollusca</taxon>
        <taxon>Gastropoda</taxon>
        <taxon>Heterobranchia</taxon>
        <taxon>Euthyneura</taxon>
        <taxon>Panpulmonata</taxon>
        <taxon>Eupulmonata</taxon>
        <taxon>Stylommatophora</taxon>
        <taxon>Helicina</taxon>
        <taxon>Helicoidea</taxon>
        <taxon>Geomitridae</taxon>
        <taxon>Candidula</taxon>
    </lineage>
</organism>
<feature type="compositionally biased region" description="Acidic residues" evidence="7">
    <location>
        <begin position="26"/>
        <end position="35"/>
    </location>
</feature>
<evidence type="ECO:0000256" key="2">
    <source>
        <dbReference type="ARBA" id="ARBA00022679"/>
    </source>
</evidence>
<keyword evidence="1 6" id="KW-0328">Glycosyltransferase</keyword>
<evidence type="ECO:0000256" key="1">
    <source>
        <dbReference type="ARBA" id="ARBA00022676"/>
    </source>
</evidence>
<name>A0A8S3Z672_9EUPU</name>
<dbReference type="InterPro" id="IPR051838">
    <property type="entry name" value="ARTD_PARP"/>
</dbReference>
<evidence type="ECO:0000256" key="5">
    <source>
        <dbReference type="ARBA" id="ARBA00024347"/>
    </source>
</evidence>
<dbReference type="AlphaFoldDB" id="A0A8S3Z672"/>
<evidence type="ECO:0000313" key="10">
    <source>
        <dbReference type="Proteomes" id="UP000678393"/>
    </source>
</evidence>
<dbReference type="EC" id="2.4.2.-" evidence="6"/>
<gene>
    <name evidence="9" type="ORF">CUNI_LOCUS9336</name>
</gene>
<dbReference type="SUPFAM" id="SSF56399">
    <property type="entry name" value="ADP-ribosylation"/>
    <property type="match status" value="1"/>
</dbReference>
<feature type="compositionally biased region" description="Basic and acidic residues" evidence="7">
    <location>
        <begin position="13"/>
        <end position="25"/>
    </location>
</feature>
<keyword evidence="10" id="KW-1185">Reference proteome</keyword>
<dbReference type="PANTHER" id="PTHR21328">
    <property type="entry name" value="POLY ADP-RIBOSE POLYMERASE FAMILY, MEMBER PARP"/>
    <property type="match status" value="1"/>
</dbReference>
<evidence type="ECO:0000256" key="7">
    <source>
        <dbReference type="SAM" id="MobiDB-lite"/>
    </source>
</evidence>
<evidence type="ECO:0000313" key="9">
    <source>
        <dbReference type="EMBL" id="CAG5123778.1"/>
    </source>
</evidence>
<dbReference type="Gene3D" id="3.90.228.10">
    <property type="match status" value="1"/>
</dbReference>
<feature type="region of interest" description="Disordered" evidence="7">
    <location>
        <begin position="1"/>
        <end position="35"/>
    </location>
</feature>
<dbReference type="PROSITE" id="PS51059">
    <property type="entry name" value="PARP_CATALYTIC"/>
    <property type="match status" value="1"/>
</dbReference>
<dbReference type="InterPro" id="IPR012317">
    <property type="entry name" value="Poly(ADP-ribose)pol_cat_dom"/>
</dbReference>
<dbReference type="EMBL" id="CAJHNH020001613">
    <property type="protein sequence ID" value="CAG5123778.1"/>
    <property type="molecule type" value="Genomic_DNA"/>
</dbReference>
<comment type="caution">
    <text evidence="9">The sequence shown here is derived from an EMBL/GenBank/DDBJ whole genome shotgun (WGS) entry which is preliminary data.</text>
</comment>
<feature type="non-terminal residue" evidence="9">
    <location>
        <position position="542"/>
    </location>
</feature>
<comment type="similarity">
    <text evidence="5">Belongs to the ARTD/PARP family.</text>
</comment>
<dbReference type="GO" id="GO:0016779">
    <property type="term" value="F:nucleotidyltransferase activity"/>
    <property type="evidence" value="ECO:0007669"/>
    <property type="project" value="UniProtKB-KW"/>
</dbReference>
<dbReference type="OrthoDB" id="109543at2759"/>
<dbReference type="Proteomes" id="UP000678393">
    <property type="component" value="Unassembled WGS sequence"/>
</dbReference>
<evidence type="ECO:0000259" key="8">
    <source>
        <dbReference type="PROSITE" id="PS51059"/>
    </source>
</evidence>
<evidence type="ECO:0000256" key="3">
    <source>
        <dbReference type="ARBA" id="ARBA00022695"/>
    </source>
</evidence>
<feature type="domain" description="PARP catalytic" evidence="8">
    <location>
        <begin position="346"/>
        <end position="542"/>
    </location>
</feature>
<dbReference type="Pfam" id="PF00644">
    <property type="entry name" value="PARP"/>
    <property type="match status" value="1"/>
</dbReference>
<keyword evidence="3" id="KW-0548">Nucleotidyltransferase</keyword>
<keyword evidence="2 6" id="KW-0808">Transferase</keyword>
<evidence type="ECO:0000256" key="4">
    <source>
        <dbReference type="ARBA" id="ARBA00023027"/>
    </source>
</evidence>
<sequence length="542" mass="60812">MSFAESPGSPPECDSRISGSDRESECDNESEYDSAESGDAYLLNCVSDSDDMVGTSYTVNPVLMNDIHLLKKTFPQSNCNYRCLDCLNEMDLDISFPTTMLEKHIADAWGLIYGEPVVIHLSLNQRSYLDVEGVKIEVTQKGCTTGVLMQLRRIAEEFCKKQFQSLSNEIVQAAVDSSSTDICVCCEVAAAESTTNDAVQNTPLLPEDAKKIPDLGNGFLVQLYLYIERRLLTLNSFCPVCDICHSNFVCMMLKPVVCSNPLCTFAYHALGVMSGAADTTVSEPQVVNLLIYFTKAAVKSVRNKIIFEPYPTIVHPTNADKLAIHPGEKDYKYLGEILDKMPTVQEMLKYNDGELKEILKEKHELCYPLLRWIISSNRSHIVRLPADKQLTFMGTTHQYLMRNSPPLQDRQFRQNKDKFGSVFAFHGSPIENWHSIIREGLVVASNTRKQLHGCIKGRGIYLSPKLQVSLSYSGLSVKVVPVEEPRQLRQRKDASVEFIGGLPESLACIALCEVIACDSLKKYDDIWTCDQSDFVCTRFFFV</sequence>
<accession>A0A8S3Z672</accession>
<protein>
    <recommendedName>
        <fullName evidence="6">Poly [ADP-ribose] polymerase</fullName>
        <shortName evidence="6">PARP</shortName>
        <ecNumber evidence="6">2.4.2.-</ecNumber>
    </recommendedName>
</protein>
<keyword evidence="4 6" id="KW-0520">NAD</keyword>
<proteinExistence type="inferred from homology"/>
<evidence type="ECO:0000256" key="6">
    <source>
        <dbReference type="RuleBase" id="RU362114"/>
    </source>
</evidence>